<evidence type="ECO:0000313" key="2">
    <source>
        <dbReference type="EMBL" id="KAL1551261.1"/>
    </source>
</evidence>
<sequence length="187" mass="20231">MNHPRLSTSIDSNQIQSLEEKAGLLLDFIEGYSHGGVVTEEAEDLERQIASAAHAAEDVIESHIVDQIHGDAGKASCSFSLNILKKLRGGSSQSTSGYLLDLQQITEDVDAVLKRAYELKGKEGLREDQPAHSNSTPAMKGLREEQPTDSMVGLEDDLIQLMDELTNQQSSRNIISIVGMGGVAIQS</sequence>
<name>A0ABD1H8K0_SALDI</name>
<evidence type="ECO:0000313" key="3">
    <source>
        <dbReference type="Proteomes" id="UP001567538"/>
    </source>
</evidence>
<accession>A0ABD1H8K0</accession>
<dbReference type="AlphaFoldDB" id="A0ABD1H8K0"/>
<dbReference type="Gene3D" id="3.40.50.300">
    <property type="entry name" value="P-loop containing nucleotide triphosphate hydrolases"/>
    <property type="match status" value="1"/>
</dbReference>
<reference evidence="2 3" key="1">
    <citation type="submission" date="2024-06" db="EMBL/GenBank/DDBJ databases">
        <title>A chromosome level genome sequence of Diviner's sage (Salvia divinorum).</title>
        <authorList>
            <person name="Ford S.A."/>
            <person name="Ro D.-K."/>
            <person name="Ness R.W."/>
            <person name="Phillips M.A."/>
        </authorList>
    </citation>
    <scope>NUCLEOTIDE SEQUENCE [LARGE SCALE GENOMIC DNA]</scope>
    <source>
        <strain evidence="2">SAF-2024a</strain>
        <tissue evidence="2">Leaf</tissue>
    </source>
</reference>
<gene>
    <name evidence="2" type="ORF">AAHA92_19126</name>
</gene>
<feature type="region of interest" description="Disordered" evidence="1">
    <location>
        <begin position="123"/>
        <end position="148"/>
    </location>
</feature>
<protein>
    <submittedName>
        <fullName evidence="2">Late blight resistance protein R1A-3</fullName>
    </submittedName>
</protein>
<dbReference type="InterPro" id="IPR027417">
    <property type="entry name" value="P-loop_NTPase"/>
</dbReference>
<comment type="caution">
    <text evidence="2">The sequence shown here is derived from an EMBL/GenBank/DDBJ whole genome shotgun (WGS) entry which is preliminary data.</text>
</comment>
<evidence type="ECO:0000256" key="1">
    <source>
        <dbReference type="SAM" id="MobiDB-lite"/>
    </source>
</evidence>
<keyword evidence="3" id="KW-1185">Reference proteome</keyword>
<dbReference type="Gene3D" id="1.20.5.4130">
    <property type="match status" value="1"/>
</dbReference>
<proteinExistence type="predicted"/>
<dbReference type="EMBL" id="JBEAFC010000007">
    <property type="protein sequence ID" value="KAL1551261.1"/>
    <property type="molecule type" value="Genomic_DNA"/>
</dbReference>
<organism evidence="2 3">
    <name type="scientific">Salvia divinorum</name>
    <name type="common">Maria pastora</name>
    <name type="synonym">Diviner's sage</name>
    <dbReference type="NCBI Taxonomy" id="28513"/>
    <lineage>
        <taxon>Eukaryota</taxon>
        <taxon>Viridiplantae</taxon>
        <taxon>Streptophyta</taxon>
        <taxon>Embryophyta</taxon>
        <taxon>Tracheophyta</taxon>
        <taxon>Spermatophyta</taxon>
        <taxon>Magnoliopsida</taxon>
        <taxon>eudicotyledons</taxon>
        <taxon>Gunneridae</taxon>
        <taxon>Pentapetalae</taxon>
        <taxon>asterids</taxon>
        <taxon>lamiids</taxon>
        <taxon>Lamiales</taxon>
        <taxon>Lamiaceae</taxon>
        <taxon>Nepetoideae</taxon>
        <taxon>Mentheae</taxon>
        <taxon>Salviinae</taxon>
        <taxon>Salvia</taxon>
        <taxon>Salvia subgen. Calosphace</taxon>
    </lineage>
</organism>
<dbReference type="Proteomes" id="UP001567538">
    <property type="component" value="Unassembled WGS sequence"/>
</dbReference>